<proteinExistence type="predicted"/>
<feature type="transmembrane region" description="Helical" evidence="1">
    <location>
        <begin position="430"/>
        <end position="450"/>
    </location>
</feature>
<sequence>MHDARKNAHAEESQHQPVPPFGSFAARHPQLVVALVSFAAAAALLAPALGTKNFLYGTDTVAHDYVLLLYGWRRILSEGRIPLWCSHLFCGLPLLGSFAFCPFYPTQALFALLPFNTAFTLQYLLALAVGGWGCALWARTLGRGLRGMLFAAVAFQLSGHFLTLVHAGHLQKVMAIAWAPVALACVTKLQRATVPQAALGFSVAVAMQLLASHSQIAYATLLISTLWLLFSTVFAARASLAEAIRRVLWFVGALGIGVGLSAVQVIPGLEMAGQSNRAGGVDFTEATATSYPPREILEYGFSRIFGDTIHGTPTPYFGEWGERIVSDFVGLPLLLLVAIGLLISSRRERWPLALLCAGSLLVGVGHYTPVYRLLYDHLPGFSKFRSPGTYMFVADMALVQLAALGVETLRKEVSVGRDGEHERIPWLRTRWVAALGVFAGVFVLLAAQHVARLVVPESTPVHVSLAAERLRLGAVEGTLAALLLGLATLRLQHLPRWMPSSALNLLALTALLVPWAHNRYFLRFEPLPPYMEYLQRQPHYAAAKRLAQERPVRLLQENALKNDGVLHDVGVPTGYHPVIPARYGAVLESLGYDSATFCRLFAVNFAALDASRSPRESAAWRACATVPPYKIWELREPGHYLTVTTSPVFIAGRSRALVRLKERRGSEVIVEERGSDLNSRAWRSQAQAAPPTARLIGFSAGRIEFDVFTSVPTVVGLAESFVSGWQATDQTGRRYPVFPVNVAQCGILADRSARITLEYAPFSYRIGAFGTLTSLAILVFGVFALLLRRGLGGRRS</sequence>
<evidence type="ECO:0000313" key="3">
    <source>
        <dbReference type="Proteomes" id="UP000262583"/>
    </source>
</evidence>
<protein>
    <recommendedName>
        <fullName evidence="4">YfhO family protein</fullName>
    </recommendedName>
</protein>
<feature type="transmembrane region" description="Helical" evidence="1">
    <location>
        <begin position="247"/>
        <end position="266"/>
    </location>
</feature>
<feature type="transmembrane region" description="Helical" evidence="1">
    <location>
        <begin position="766"/>
        <end position="787"/>
    </location>
</feature>
<accession>A0A2Z4Y5Q1</accession>
<evidence type="ECO:0000313" key="2">
    <source>
        <dbReference type="EMBL" id="AXA36276.1"/>
    </source>
</evidence>
<dbReference type="PANTHER" id="PTHR38454:SF1">
    <property type="entry name" value="INTEGRAL MEMBRANE PROTEIN"/>
    <property type="match status" value="1"/>
</dbReference>
<dbReference type="KEGG" id="schv:BRCON_1499"/>
<dbReference type="InterPro" id="IPR018580">
    <property type="entry name" value="Uncharacterised_YfhO"/>
</dbReference>
<feature type="transmembrane region" description="Helical" evidence="1">
    <location>
        <begin position="324"/>
        <end position="343"/>
    </location>
</feature>
<dbReference type="EMBL" id="CP030759">
    <property type="protein sequence ID" value="AXA36276.1"/>
    <property type="molecule type" value="Genomic_DNA"/>
</dbReference>
<feature type="transmembrane region" description="Helical" evidence="1">
    <location>
        <begin position="501"/>
        <end position="517"/>
    </location>
</feature>
<evidence type="ECO:0000256" key="1">
    <source>
        <dbReference type="SAM" id="Phobius"/>
    </source>
</evidence>
<evidence type="ECO:0008006" key="4">
    <source>
        <dbReference type="Google" id="ProtNLM"/>
    </source>
</evidence>
<feature type="transmembrane region" description="Helical" evidence="1">
    <location>
        <begin position="145"/>
        <end position="163"/>
    </location>
</feature>
<dbReference type="PANTHER" id="PTHR38454">
    <property type="entry name" value="INTEGRAL MEMBRANE PROTEIN-RELATED"/>
    <property type="match status" value="1"/>
</dbReference>
<keyword evidence="1" id="KW-0812">Transmembrane</keyword>
<feature type="transmembrane region" description="Helical" evidence="1">
    <location>
        <begin position="350"/>
        <end position="368"/>
    </location>
</feature>
<feature type="transmembrane region" description="Helical" evidence="1">
    <location>
        <begin position="470"/>
        <end position="489"/>
    </location>
</feature>
<dbReference type="AlphaFoldDB" id="A0A2Z4Y5Q1"/>
<keyword evidence="1" id="KW-0472">Membrane</keyword>
<feature type="transmembrane region" description="Helical" evidence="1">
    <location>
        <begin position="388"/>
        <end position="409"/>
    </location>
</feature>
<feature type="transmembrane region" description="Helical" evidence="1">
    <location>
        <begin position="216"/>
        <end position="235"/>
    </location>
</feature>
<feature type="transmembrane region" description="Helical" evidence="1">
    <location>
        <begin position="31"/>
        <end position="48"/>
    </location>
</feature>
<reference evidence="2 3" key="1">
    <citation type="submission" date="2018-05" db="EMBL/GenBank/DDBJ databases">
        <title>A metagenomic window into the 2 km-deep terrestrial subsurface aquifer revealed taxonomically and functionally diverse microbial community comprising novel uncultured bacterial lineages.</title>
        <authorList>
            <person name="Kadnikov V.V."/>
            <person name="Mardanov A.V."/>
            <person name="Beletsky A.V."/>
            <person name="Banks D."/>
            <person name="Pimenov N.V."/>
            <person name="Frank Y.A."/>
            <person name="Karnachuk O.V."/>
            <person name="Ravin N.V."/>
        </authorList>
    </citation>
    <scope>NUCLEOTIDE SEQUENCE [LARGE SCALE GENOMIC DNA]</scope>
    <source>
        <strain evidence="2">BY</strain>
    </source>
</reference>
<dbReference type="Proteomes" id="UP000262583">
    <property type="component" value="Chromosome"/>
</dbReference>
<feature type="transmembrane region" description="Helical" evidence="1">
    <location>
        <begin position="117"/>
        <end position="138"/>
    </location>
</feature>
<keyword evidence="1" id="KW-1133">Transmembrane helix</keyword>
<name>A0A2Z4Y5Q1_SUMC1</name>
<feature type="transmembrane region" description="Helical" evidence="1">
    <location>
        <begin position="84"/>
        <end position="105"/>
    </location>
</feature>
<gene>
    <name evidence="2" type="ORF">BRCON_1499</name>
</gene>
<organism evidence="2 3">
    <name type="scientific">Sumerlaea chitinivorans</name>
    <dbReference type="NCBI Taxonomy" id="2250252"/>
    <lineage>
        <taxon>Bacteria</taxon>
        <taxon>Candidatus Sumerlaeota</taxon>
        <taxon>Candidatus Sumerlaeia</taxon>
        <taxon>Candidatus Sumerlaeales</taxon>
        <taxon>Candidatus Sumerlaeaceae</taxon>
        <taxon>Candidatus Sumerlaea</taxon>
    </lineage>
</organism>